<feature type="compositionally biased region" description="Polar residues" evidence="10">
    <location>
        <begin position="8"/>
        <end position="28"/>
    </location>
</feature>
<feature type="compositionally biased region" description="Acidic residues" evidence="10">
    <location>
        <begin position="165"/>
        <end position="183"/>
    </location>
</feature>
<keyword evidence="3 9" id="KW-0813">Transport</keyword>
<feature type="compositionally biased region" description="Polar residues" evidence="10">
    <location>
        <begin position="54"/>
        <end position="76"/>
    </location>
</feature>
<dbReference type="Proteomes" id="UP000019376">
    <property type="component" value="Unassembled WGS sequence"/>
</dbReference>
<feature type="compositionally biased region" description="Gly residues" evidence="10">
    <location>
        <begin position="118"/>
        <end position="128"/>
    </location>
</feature>
<evidence type="ECO:0000256" key="4">
    <source>
        <dbReference type="ARBA" id="ARBA00022816"/>
    </source>
</evidence>
<evidence type="ECO:0000256" key="7">
    <source>
        <dbReference type="ARBA" id="ARBA00023132"/>
    </source>
</evidence>
<evidence type="ECO:0000256" key="5">
    <source>
        <dbReference type="ARBA" id="ARBA00022927"/>
    </source>
</evidence>
<protein>
    <recommendedName>
        <fullName evidence="9">Nuclear pore complex protein Nup85</fullName>
    </recommendedName>
</protein>
<dbReference type="Pfam" id="PF07575">
    <property type="entry name" value="Nucleopor_Nup85"/>
    <property type="match status" value="2"/>
</dbReference>
<comment type="function">
    <text evidence="9">Functions as a component of the nuclear pore complex (NPC).</text>
</comment>
<dbReference type="PANTHER" id="PTHR13373">
    <property type="entry name" value="FROUNT PROTEIN-RELATED"/>
    <property type="match status" value="1"/>
</dbReference>
<evidence type="ECO:0000313" key="11">
    <source>
        <dbReference type="EMBL" id="EPS30939.1"/>
    </source>
</evidence>
<comment type="subunit">
    <text evidence="9">Component of the nuclear pore complex (NPC).</text>
</comment>
<dbReference type="GO" id="GO:0031080">
    <property type="term" value="C:nuclear pore outer ring"/>
    <property type="evidence" value="ECO:0007669"/>
    <property type="project" value="TreeGrafter"/>
</dbReference>
<feature type="region of interest" description="Disordered" evidence="10">
    <location>
        <begin position="1"/>
        <end position="189"/>
    </location>
</feature>
<keyword evidence="8 9" id="KW-0539">Nucleus</keyword>
<evidence type="ECO:0000256" key="2">
    <source>
        <dbReference type="ARBA" id="ARBA00005573"/>
    </source>
</evidence>
<evidence type="ECO:0000256" key="3">
    <source>
        <dbReference type="ARBA" id="ARBA00022448"/>
    </source>
</evidence>
<dbReference type="GO" id="GO:0031965">
    <property type="term" value="C:nuclear membrane"/>
    <property type="evidence" value="ECO:0007669"/>
    <property type="project" value="UniProtKB-UniRule"/>
</dbReference>
<keyword evidence="9" id="KW-0472">Membrane</keyword>
<gene>
    <name evidence="11" type="ORF">PDE_05893</name>
</gene>
<comment type="subcellular location">
    <subcellularLocation>
        <location evidence="1 9">Nucleus</location>
        <location evidence="1 9">Nuclear pore complex</location>
    </subcellularLocation>
</comment>
<dbReference type="GO" id="GO:0017056">
    <property type="term" value="F:structural constituent of nuclear pore"/>
    <property type="evidence" value="ECO:0007669"/>
    <property type="project" value="TreeGrafter"/>
</dbReference>
<keyword evidence="12" id="KW-1185">Reference proteome</keyword>
<dbReference type="PANTHER" id="PTHR13373:SF21">
    <property type="entry name" value="NUCLEAR PORE COMPLEX PROTEIN NUP85"/>
    <property type="match status" value="1"/>
</dbReference>
<keyword evidence="5 9" id="KW-0653">Protein transport</keyword>
<evidence type="ECO:0000256" key="9">
    <source>
        <dbReference type="RuleBase" id="RU365073"/>
    </source>
</evidence>
<feature type="compositionally biased region" description="Basic and acidic residues" evidence="10">
    <location>
        <begin position="225"/>
        <end position="235"/>
    </location>
</feature>
<dbReference type="EMBL" id="KB644412">
    <property type="protein sequence ID" value="EPS30939.1"/>
    <property type="molecule type" value="Genomic_DNA"/>
</dbReference>
<accession>S7ZKW2</accession>
<evidence type="ECO:0000256" key="6">
    <source>
        <dbReference type="ARBA" id="ARBA00023010"/>
    </source>
</evidence>
<dbReference type="GO" id="GO:0006406">
    <property type="term" value="P:mRNA export from nucleus"/>
    <property type="evidence" value="ECO:0007669"/>
    <property type="project" value="TreeGrafter"/>
</dbReference>
<organism evidence="11 12">
    <name type="scientific">Penicillium oxalicum (strain 114-2 / CGMCC 5302)</name>
    <name type="common">Penicillium decumbens</name>
    <dbReference type="NCBI Taxonomy" id="933388"/>
    <lineage>
        <taxon>Eukaryota</taxon>
        <taxon>Fungi</taxon>
        <taxon>Dikarya</taxon>
        <taxon>Ascomycota</taxon>
        <taxon>Pezizomycotina</taxon>
        <taxon>Eurotiomycetes</taxon>
        <taxon>Eurotiomycetidae</taxon>
        <taxon>Eurotiales</taxon>
        <taxon>Aspergillaceae</taxon>
        <taxon>Penicillium</taxon>
    </lineage>
</organism>
<keyword evidence="4 9" id="KW-0509">mRNA transport</keyword>
<dbReference type="eggNOG" id="ENOG502S1N1">
    <property type="taxonomic scope" value="Eukaryota"/>
</dbReference>
<keyword evidence="6 9" id="KW-0811">Translocation</keyword>
<evidence type="ECO:0000313" key="12">
    <source>
        <dbReference type="Proteomes" id="UP000019376"/>
    </source>
</evidence>
<dbReference type="OrthoDB" id="5422384at2759"/>
<feature type="compositionally biased region" description="Acidic residues" evidence="10">
    <location>
        <begin position="146"/>
        <end position="157"/>
    </location>
</feature>
<dbReference type="STRING" id="933388.S7ZKW2"/>
<dbReference type="GO" id="GO:0006606">
    <property type="term" value="P:protein import into nucleus"/>
    <property type="evidence" value="ECO:0007669"/>
    <property type="project" value="TreeGrafter"/>
</dbReference>
<sequence length="1160" mass="126669">MSFKFNHDTLSSPSTPDKSKGQSFWSNLSTTPAGPPPSSTNSFLPHGHDRSDALDTSQLEPRSQIDFGQSSNSLFTKSGGFKTGDSIFGSSFGSEFALPKTSRAPPARPLAPTPSQGRLGGTSTGRGAFGRSVTFEQPDDLNSSQMEEDGEYEDEGEELGHEAEGLGEDYEEATEEDHPEDELDLNKREPSSRLSFLDSSFGNPFSAPTAGLGQARKPIYSNPTDAKRPKLDEKWANQSPLRKTKLSPKKASAMPSIIQSMASRTRLASVDEPGDMIFSTEETLYRMYDVFNNPENQHVDVDATLAHAVSRLVSSWEGYADRSSISRPYGARTSIGPGEQAPALVKASFLASLLLEIHHPSRGSAPIASNSNPLAHLAPNGMVKAIQRASVATPLPQVLLDWLNANHASHAKDLQALRHMEPNPTASSNFWDIVNAAVLRGRFAEAADVLRSADFNYARSALADGLPQPGYRGMQLQNIQRCVNRALEILDSCPGFRDDDWDITGADWIDYRKDVLLAVQDLEDFAEGEERDQAELPLQNHRFQALNFGLGGFGQGPTQNQNQVSFTQSARMAESRVPWTIYQSLRSLYRIVLGDTAAIKNTSQDWVEATICLTAWWDGEDEDNMFRASASSPEFRRSYGIRNQARGVDRNIRDAYLRRLDLAFGSATNEHSDDASFRVNTLNSLEVGLASVFEGNVQGVLRLIETWSLCITSAIAEVAEIGGWLQDGGSQKVTGLNENDLMVLSYGQGSAAAPLGLTREEALRDYALGLYERGSVENENLTREGWELALEVLSRMHDSAMMKKAVSEIVEKLPLDNIDQLDKLVVLCSDLGLEEQGRKIAERFGDQTTDTSENYGLALVSYARAHNRRKVRAVVELLISFSLVQSRAYPAAADLDEQLRSLLKDPKLCLSTIASVNEEAARILQFYLSGYATLRRFYEIRDEALGLEEGQQPRFKPLARRRAAAKALAAVISSAADNIYGGLYDPDRDSAVQVDGLMALLGEALVFVNQPSPILSVSQQFTILSAIEDLETVTPRVYAQCEECFRSTLLSANSTSATASPPSPHALLKKSVSALSASTFSILGSDILESNRTRSATGFGSDSAKDSGALVPRSGDESTDSSRGWDWRVGLPEDTRGEDVLRMLRLGLARGLSVGALGFV</sequence>
<feature type="region of interest" description="Disordered" evidence="10">
    <location>
        <begin position="205"/>
        <end position="254"/>
    </location>
</feature>
<name>S7ZKW2_PENO1</name>
<dbReference type="GO" id="GO:0045893">
    <property type="term" value="P:positive regulation of DNA-templated transcription"/>
    <property type="evidence" value="ECO:0007669"/>
    <property type="project" value="TreeGrafter"/>
</dbReference>
<feature type="region of interest" description="Disordered" evidence="10">
    <location>
        <begin position="1094"/>
        <end position="1128"/>
    </location>
</feature>
<dbReference type="InterPro" id="IPR011502">
    <property type="entry name" value="Nucleoporin_Nup85"/>
</dbReference>
<dbReference type="HOGENOM" id="CLU_002336_0_0_1"/>
<evidence type="ECO:0000256" key="8">
    <source>
        <dbReference type="ARBA" id="ARBA00023242"/>
    </source>
</evidence>
<evidence type="ECO:0000256" key="1">
    <source>
        <dbReference type="ARBA" id="ARBA00004567"/>
    </source>
</evidence>
<keyword evidence="7 9" id="KW-0906">Nuclear pore complex</keyword>
<evidence type="ECO:0000256" key="10">
    <source>
        <dbReference type="SAM" id="MobiDB-lite"/>
    </source>
</evidence>
<comment type="similarity">
    <text evidence="2 9">Belongs to the nucleoporin Nup85 family.</text>
</comment>
<reference evidence="11 12" key="1">
    <citation type="journal article" date="2013" name="PLoS ONE">
        <title>Genomic and secretomic analyses reveal unique features of the lignocellulolytic enzyme system of Penicillium decumbens.</title>
        <authorList>
            <person name="Liu G."/>
            <person name="Zhang L."/>
            <person name="Wei X."/>
            <person name="Zou G."/>
            <person name="Qin Y."/>
            <person name="Ma L."/>
            <person name="Li J."/>
            <person name="Zheng H."/>
            <person name="Wang S."/>
            <person name="Wang C."/>
            <person name="Xun L."/>
            <person name="Zhao G.-P."/>
            <person name="Zhou Z."/>
            <person name="Qu Y."/>
        </authorList>
    </citation>
    <scope>NUCLEOTIDE SEQUENCE [LARGE SCALE GENOMIC DNA]</scope>
    <source>
        <strain evidence="12">114-2 / CGMCC 5302</strain>
    </source>
</reference>
<proteinExistence type="inferred from homology"/>
<dbReference type="PhylomeDB" id="S7ZKW2"/>
<dbReference type="AlphaFoldDB" id="S7ZKW2"/>